<feature type="compositionally biased region" description="Basic and acidic residues" evidence="1">
    <location>
        <begin position="290"/>
        <end position="299"/>
    </location>
</feature>
<sequence>MGENIATISPPFEELETFNTWYNVTVQAKGKMKNGQYDIKQNGPFLFFIPRSPPHKIEFLIFTLNYEIIEEGNNDIAMVRLEHIYDTDIFHLLILNKDNVKSFIDAFKTARSELLFTFSNLRYTECQLENTMYFSCLSNTNQILESKIGLSETLDGAFNLNCVIKTRTGWDPKLDIKLSANTHVEPALTAPDTFGTAPQLAHIFHVKHQKHINDKPEECFVICTSIETLMHSVLSIAKWALDASKRPRISDSSDIFNLNPRPQETPQPKTEPTAKPSLLTGLFSKIKQELKGDSHHNEKPPQPVQKVPQKGTTPEIRQTIQNNPNQNKIEQITQQKPSLQPEKNKLQLNPVKPSIQISQTTSQTLNSDSNIKKPVLSISVEKVSTKSNDQELADHTEPEKTSKLQEREKNIQSLRVDTILPPPNIARNAHAHTVSYTSTNPPANQYQDITSPKPSLATAASMSHDVVNSHGRRVSYQRRSSAQLSPEIQKSIDESNIIIQEQVNKIKHSFPEPINLEKEYKKMKKSQETKKEVSEYKPSNLTLFLPKNSSNERLSEIAKNEIFSELAKSTIDNTMFSSLDQIVEISEAQVINETEKTFLDRFSTDFSFFDFDKVTLDQRFDLYSLKNPSYSQCEFFTGYAEIAENLAQLGDGVTTIEDASKFIYYTASVFINGLNDNFITAYKELEERIDFIKKPLINASNYKNPLEQSSIFVQDLILSNEIIPFLYLLSNDISFISKHYNPYSLLMDEEYTLYVYTSIDRIMATNKFSFTPDAAKPINFHKELNPFIPYMLPQYQHSIDRFAKDFGGGEEMLKSFVKCVVSLIQSGHYNDDAWKFIEDVVKNNDYKEIKEWKGFVEAKNKFGYNILSHAKNLEDFVTIGVKSKVMHIWFTFMIISWQTSEQYYPDASIMRDYKRANHVVAVIEKVMSMVKTEDNHSDDISK</sequence>
<feature type="compositionally biased region" description="Low complexity" evidence="1">
    <location>
        <begin position="260"/>
        <end position="276"/>
    </location>
</feature>
<feature type="region of interest" description="Disordered" evidence="1">
    <location>
        <begin position="385"/>
        <end position="407"/>
    </location>
</feature>
<organism evidence="2 3">
    <name type="scientific">Trichomonas vaginalis (strain ATCC PRA-98 / G3)</name>
    <dbReference type="NCBI Taxonomy" id="412133"/>
    <lineage>
        <taxon>Eukaryota</taxon>
        <taxon>Metamonada</taxon>
        <taxon>Parabasalia</taxon>
        <taxon>Trichomonadida</taxon>
        <taxon>Trichomonadidae</taxon>
        <taxon>Trichomonas</taxon>
    </lineage>
</organism>
<dbReference type="InParanoid" id="A2DLX0"/>
<dbReference type="EMBL" id="DS113217">
    <property type="protein sequence ID" value="EAY18573.1"/>
    <property type="molecule type" value="Genomic_DNA"/>
</dbReference>
<reference evidence="2" key="1">
    <citation type="submission" date="2006-10" db="EMBL/GenBank/DDBJ databases">
        <authorList>
            <person name="Amadeo P."/>
            <person name="Zhao Q."/>
            <person name="Wortman J."/>
            <person name="Fraser-Liggett C."/>
            <person name="Carlton J."/>
        </authorList>
    </citation>
    <scope>NUCLEOTIDE SEQUENCE</scope>
    <source>
        <strain evidence="2">G3</strain>
    </source>
</reference>
<dbReference type="AlphaFoldDB" id="A2DLX0"/>
<dbReference type="VEuPathDB" id="TrichDB:TVAGG3_1012460"/>
<feature type="compositionally biased region" description="Basic and acidic residues" evidence="1">
    <location>
        <begin position="388"/>
        <end position="407"/>
    </location>
</feature>
<protein>
    <recommendedName>
        <fullName evidence="4">RUN domain-containing protein</fullName>
    </recommendedName>
</protein>
<dbReference type="KEGG" id="tva:5464086"/>
<evidence type="ECO:0000313" key="2">
    <source>
        <dbReference type="EMBL" id="EAY18573.1"/>
    </source>
</evidence>
<proteinExistence type="predicted"/>
<accession>A2DLX0</accession>
<keyword evidence="3" id="KW-1185">Reference proteome</keyword>
<evidence type="ECO:0008006" key="4">
    <source>
        <dbReference type="Google" id="ProtNLM"/>
    </source>
</evidence>
<evidence type="ECO:0000313" key="3">
    <source>
        <dbReference type="Proteomes" id="UP000001542"/>
    </source>
</evidence>
<evidence type="ECO:0000256" key="1">
    <source>
        <dbReference type="SAM" id="MobiDB-lite"/>
    </source>
</evidence>
<gene>
    <name evidence="2" type="ORF">TVAG_462590</name>
</gene>
<dbReference type="VEuPathDB" id="TrichDB:TVAG_462590"/>
<reference evidence="2" key="2">
    <citation type="journal article" date="2007" name="Science">
        <title>Draft genome sequence of the sexually transmitted pathogen Trichomonas vaginalis.</title>
        <authorList>
            <person name="Carlton J.M."/>
            <person name="Hirt R.P."/>
            <person name="Silva J.C."/>
            <person name="Delcher A.L."/>
            <person name="Schatz M."/>
            <person name="Zhao Q."/>
            <person name="Wortman J.R."/>
            <person name="Bidwell S.L."/>
            <person name="Alsmark U.C.M."/>
            <person name="Besteiro S."/>
            <person name="Sicheritz-Ponten T."/>
            <person name="Noel C.J."/>
            <person name="Dacks J.B."/>
            <person name="Foster P.G."/>
            <person name="Simillion C."/>
            <person name="Van de Peer Y."/>
            <person name="Miranda-Saavedra D."/>
            <person name="Barton G.J."/>
            <person name="Westrop G.D."/>
            <person name="Mueller S."/>
            <person name="Dessi D."/>
            <person name="Fiori P.L."/>
            <person name="Ren Q."/>
            <person name="Paulsen I."/>
            <person name="Zhang H."/>
            <person name="Bastida-Corcuera F.D."/>
            <person name="Simoes-Barbosa A."/>
            <person name="Brown M.T."/>
            <person name="Hayes R.D."/>
            <person name="Mukherjee M."/>
            <person name="Okumura C.Y."/>
            <person name="Schneider R."/>
            <person name="Smith A.J."/>
            <person name="Vanacova S."/>
            <person name="Villalvazo M."/>
            <person name="Haas B.J."/>
            <person name="Pertea M."/>
            <person name="Feldblyum T.V."/>
            <person name="Utterback T.R."/>
            <person name="Shu C.L."/>
            <person name="Osoegawa K."/>
            <person name="de Jong P.J."/>
            <person name="Hrdy I."/>
            <person name="Horvathova L."/>
            <person name="Zubacova Z."/>
            <person name="Dolezal P."/>
            <person name="Malik S.B."/>
            <person name="Logsdon J.M. Jr."/>
            <person name="Henze K."/>
            <person name="Gupta A."/>
            <person name="Wang C.C."/>
            <person name="Dunne R.L."/>
            <person name="Upcroft J.A."/>
            <person name="Upcroft P."/>
            <person name="White O."/>
            <person name="Salzberg S.L."/>
            <person name="Tang P."/>
            <person name="Chiu C.-H."/>
            <person name="Lee Y.-S."/>
            <person name="Embley T.M."/>
            <person name="Coombs G.H."/>
            <person name="Mottram J.C."/>
            <person name="Tachezy J."/>
            <person name="Fraser-Liggett C.M."/>
            <person name="Johnson P.J."/>
        </authorList>
    </citation>
    <scope>NUCLEOTIDE SEQUENCE [LARGE SCALE GENOMIC DNA]</scope>
    <source>
        <strain evidence="2">G3</strain>
    </source>
</reference>
<dbReference type="Proteomes" id="UP000001542">
    <property type="component" value="Unassembled WGS sequence"/>
</dbReference>
<feature type="region of interest" description="Disordered" evidence="1">
    <location>
        <begin position="290"/>
        <end position="312"/>
    </location>
</feature>
<feature type="region of interest" description="Disordered" evidence="1">
    <location>
        <begin position="250"/>
        <end position="277"/>
    </location>
</feature>
<name>A2DLX0_TRIV3</name>
<dbReference type="RefSeq" id="XP_001579559.1">
    <property type="nucleotide sequence ID" value="XM_001579509.1"/>
</dbReference>